<gene>
    <name evidence="4" type="ORF">ACE3NQ_23460</name>
</gene>
<evidence type="ECO:0000313" key="4">
    <source>
        <dbReference type="EMBL" id="MFB5683877.1"/>
    </source>
</evidence>
<proteinExistence type="predicted"/>
<dbReference type="Proteomes" id="UP001580407">
    <property type="component" value="Unassembled WGS sequence"/>
</dbReference>
<dbReference type="PANTHER" id="PTHR46066:SF2">
    <property type="entry name" value="CHITINASE DOMAIN-CONTAINING PROTEIN 1"/>
    <property type="match status" value="1"/>
</dbReference>
<keyword evidence="1" id="KW-0732">Signal</keyword>
<dbReference type="InterPro" id="IPR017853">
    <property type="entry name" value="GH"/>
</dbReference>
<keyword evidence="5" id="KW-1185">Reference proteome</keyword>
<dbReference type="Gene3D" id="3.10.50.10">
    <property type="match status" value="1"/>
</dbReference>
<dbReference type="Gene3D" id="3.20.20.80">
    <property type="entry name" value="Glycosidases"/>
    <property type="match status" value="1"/>
</dbReference>
<comment type="caution">
    <text evidence="4">The sequence shown here is derived from an EMBL/GenBank/DDBJ whole genome shotgun (WGS) entry which is preliminary data.</text>
</comment>
<feature type="chain" id="PRO_5045690374" evidence="1">
    <location>
        <begin position="31"/>
        <end position="535"/>
    </location>
</feature>
<dbReference type="SUPFAM" id="SSF51445">
    <property type="entry name" value="(Trans)glycosidases"/>
    <property type="match status" value="1"/>
</dbReference>
<dbReference type="PROSITE" id="PS51910">
    <property type="entry name" value="GH18_2"/>
    <property type="match status" value="1"/>
</dbReference>
<dbReference type="InterPro" id="IPR001119">
    <property type="entry name" value="SLH_dom"/>
</dbReference>
<dbReference type="Pfam" id="PF00395">
    <property type="entry name" value="SLH"/>
    <property type="match status" value="3"/>
</dbReference>
<feature type="domain" description="SLH" evidence="2">
    <location>
        <begin position="159"/>
        <end position="218"/>
    </location>
</feature>
<dbReference type="PROSITE" id="PS51272">
    <property type="entry name" value="SLH"/>
    <property type="match status" value="3"/>
</dbReference>
<dbReference type="SMART" id="SM00636">
    <property type="entry name" value="Glyco_18"/>
    <property type="match status" value="1"/>
</dbReference>
<organism evidence="4 5">
    <name type="scientific">Paenibacillus terreus</name>
    <dbReference type="NCBI Taxonomy" id="1387834"/>
    <lineage>
        <taxon>Bacteria</taxon>
        <taxon>Bacillati</taxon>
        <taxon>Bacillota</taxon>
        <taxon>Bacilli</taxon>
        <taxon>Bacillales</taxon>
        <taxon>Paenibacillaceae</taxon>
        <taxon>Paenibacillus</taxon>
    </lineage>
</organism>
<reference evidence="4 5" key="1">
    <citation type="submission" date="2024-09" db="EMBL/GenBank/DDBJ databases">
        <authorList>
            <person name="Ruan L."/>
        </authorList>
    </citation>
    <scope>NUCLEOTIDE SEQUENCE [LARGE SCALE GENOMIC DNA]</scope>
    <source>
        <strain evidence="4 5">D33</strain>
    </source>
</reference>
<evidence type="ECO:0000259" key="2">
    <source>
        <dbReference type="PROSITE" id="PS51272"/>
    </source>
</evidence>
<evidence type="ECO:0000256" key="1">
    <source>
        <dbReference type="SAM" id="SignalP"/>
    </source>
</evidence>
<evidence type="ECO:0000313" key="5">
    <source>
        <dbReference type="Proteomes" id="UP001580407"/>
    </source>
</evidence>
<feature type="domain" description="GH18" evidence="3">
    <location>
        <begin position="221"/>
        <end position="535"/>
    </location>
</feature>
<dbReference type="RefSeq" id="WP_375527596.1">
    <property type="nucleotide sequence ID" value="NZ_JBHILM010000031.1"/>
</dbReference>
<feature type="domain" description="SLH" evidence="2">
    <location>
        <begin position="94"/>
        <end position="157"/>
    </location>
</feature>
<feature type="signal peptide" evidence="1">
    <location>
        <begin position="1"/>
        <end position="30"/>
    </location>
</feature>
<dbReference type="EMBL" id="JBHILM010000031">
    <property type="protein sequence ID" value="MFB5683877.1"/>
    <property type="molecule type" value="Genomic_DNA"/>
</dbReference>
<evidence type="ECO:0000259" key="3">
    <source>
        <dbReference type="PROSITE" id="PS51910"/>
    </source>
</evidence>
<accession>A0ABV5BEL1</accession>
<dbReference type="InterPro" id="IPR029070">
    <property type="entry name" value="Chitinase_insertion_sf"/>
</dbReference>
<dbReference type="InterPro" id="IPR001223">
    <property type="entry name" value="Glyco_hydro18_cat"/>
</dbReference>
<dbReference type="Pfam" id="PF00704">
    <property type="entry name" value="Glyco_hydro_18"/>
    <property type="match status" value="1"/>
</dbReference>
<name>A0ABV5BEL1_9BACL</name>
<protein>
    <submittedName>
        <fullName evidence="4">S-layer homology domain-containing protein</fullName>
    </submittedName>
</protein>
<dbReference type="InterPro" id="IPR011583">
    <property type="entry name" value="Chitinase_II/V-like_cat"/>
</dbReference>
<dbReference type="PANTHER" id="PTHR46066">
    <property type="entry name" value="CHITINASE DOMAIN-CONTAINING PROTEIN 1 FAMILY MEMBER"/>
    <property type="match status" value="1"/>
</dbReference>
<sequence>MKWLRMSCVRISSFLAGAVLMAFSLVPASAATASTLPFDDIKGSFAEQAILQMHAKGYLNGKNGRQFSPKANMTRGEWVAVLDRIFGLQPVYSSVAAYHDVKTNDWYYGSVEAAVNVGLIQGTSSSSFMPKSPITRQEAAVMLSRLMTSTPAAAGCTRYTDDSDIASWAAAAVCQAGQKGLMIGSDGQFNPRQPLTREEAAVLLQRLTQAVKVNKNATEPIQLGWQYDQTTEQYESSVLHSNINTLSPRWYFLDDEGSQINSSADTSLLSWAEQHGKQVWPMFGNRSDADSTHLMLTDSARKNQIIQLLTNEVQKYSLDGIVLDLENVYPADRNALTVYVKELAAALHQAGAVLSICVSPDQGSDWTAAFDYASLGNAADYIILMGYDEHWAGRADPGSVASLPWVEQGLDNLLNEVCANHIILALPLYTRDWSVDDNNRTAAETDIDLIQQNLLPRLNKQVSWIDTLGQYTGAYYDNQGVMHKIWLEEGRSLSMKMQLGLSAHISGFAYWYTGGASDDVWTSLINAESYHNRVF</sequence>
<feature type="domain" description="SLH" evidence="2">
    <location>
        <begin position="33"/>
        <end position="93"/>
    </location>
</feature>